<dbReference type="Gene3D" id="3.40.50.200">
    <property type="entry name" value="Peptidase S8/S53 domain"/>
    <property type="match status" value="1"/>
</dbReference>
<dbReference type="CDD" id="cd02120">
    <property type="entry name" value="PA_subtilisin_like"/>
    <property type="match status" value="1"/>
</dbReference>
<name>A0A978VNQ7_ZIZJJ</name>
<dbReference type="Gene3D" id="3.50.30.30">
    <property type="match status" value="1"/>
</dbReference>
<sequence length="196" mass="21106">MRKGILTSTAAGNEGPNPATLTGFAPWLLSVAASSINRKFLTKVRLGNNKIFEVYVVYMGDMAKEEVSTSPLHLSMLEKVISRECDINSLDKKLVKGKIVYCESDTKGQGPLLAGATGFLGKGRLFGGTSSNLPLPGSLLSYNEASEVYKYIKANSKPIATISRSEEVADTRSPYIPNYSSRGPNPITPNILKVCS</sequence>
<accession>A0A978VNQ7</accession>
<dbReference type="PROSITE" id="PS51892">
    <property type="entry name" value="SUBTILASE"/>
    <property type="match status" value="1"/>
</dbReference>
<evidence type="ECO:0000256" key="3">
    <source>
        <dbReference type="ARBA" id="ARBA00022729"/>
    </source>
</evidence>
<keyword evidence="3" id="KW-0732">Signal</keyword>
<proteinExistence type="inferred from homology"/>
<reference evidence="5" key="1">
    <citation type="journal article" date="2021" name="Front. Plant Sci.">
        <title>Chromosome-Scale Genome Assembly for Chinese Sour Jujube and Insights Into Its Genome Evolution and Domestication Signature.</title>
        <authorList>
            <person name="Shen L.-Y."/>
            <person name="Luo H."/>
            <person name="Wang X.-L."/>
            <person name="Wang X.-M."/>
            <person name="Qiu X.-J."/>
            <person name="Liu H."/>
            <person name="Zhou S.-S."/>
            <person name="Jia K.-H."/>
            <person name="Nie S."/>
            <person name="Bao Y.-T."/>
            <person name="Zhang R.-G."/>
            <person name="Yun Q.-Z."/>
            <person name="Chai Y.-H."/>
            <person name="Lu J.-Y."/>
            <person name="Li Y."/>
            <person name="Zhao S.-W."/>
            <person name="Mao J.-F."/>
            <person name="Jia S.-G."/>
            <person name="Mao Y.-M."/>
        </authorList>
    </citation>
    <scope>NUCLEOTIDE SEQUENCE</scope>
    <source>
        <strain evidence="5">AT0</strain>
        <tissue evidence="5">Leaf</tissue>
    </source>
</reference>
<gene>
    <name evidence="5" type="ORF">FEM48_Zijuj03G0065000</name>
</gene>
<comment type="subcellular location">
    <subcellularLocation>
        <location evidence="1">Secreted</location>
    </subcellularLocation>
</comment>
<evidence type="ECO:0000313" key="5">
    <source>
        <dbReference type="EMBL" id="KAH7537182.1"/>
    </source>
</evidence>
<dbReference type="PANTHER" id="PTHR10795">
    <property type="entry name" value="PROPROTEIN CONVERTASE SUBTILISIN/KEXIN"/>
    <property type="match status" value="1"/>
</dbReference>
<dbReference type="GO" id="GO:0004252">
    <property type="term" value="F:serine-type endopeptidase activity"/>
    <property type="evidence" value="ECO:0007669"/>
    <property type="project" value="InterPro"/>
</dbReference>
<evidence type="ECO:0000313" key="6">
    <source>
        <dbReference type="Proteomes" id="UP000813462"/>
    </source>
</evidence>
<dbReference type="GO" id="GO:0006508">
    <property type="term" value="P:proteolysis"/>
    <property type="evidence" value="ECO:0007669"/>
    <property type="project" value="InterPro"/>
</dbReference>
<dbReference type="AlphaFoldDB" id="A0A978VNQ7"/>
<evidence type="ECO:0000256" key="1">
    <source>
        <dbReference type="ARBA" id="ARBA00004613"/>
    </source>
</evidence>
<evidence type="ECO:0000256" key="2">
    <source>
        <dbReference type="ARBA" id="ARBA00011073"/>
    </source>
</evidence>
<dbReference type="SUPFAM" id="SSF52743">
    <property type="entry name" value="Subtilisin-like"/>
    <property type="match status" value="1"/>
</dbReference>
<evidence type="ECO:0008006" key="7">
    <source>
        <dbReference type="Google" id="ProtNLM"/>
    </source>
</evidence>
<evidence type="ECO:0000256" key="4">
    <source>
        <dbReference type="PROSITE-ProRule" id="PRU01240"/>
    </source>
</evidence>
<comment type="caution">
    <text evidence="4">Lacks conserved residue(s) required for the propagation of feature annotation.</text>
</comment>
<protein>
    <recommendedName>
        <fullName evidence="7">Cucumisin</fullName>
    </recommendedName>
</protein>
<organism evidence="5 6">
    <name type="scientific">Ziziphus jujuba var. spinosa</name>
    <dbReference type="NCBI Taxonomy" id="714518"/>
    <lineage>
        <taxon>Eukaryota</taxon>
        <taxon>Viridiplantae</taxon>
        <taxon>Streptophyta</taxon>
        <taxon>Embryophyta</taxon>
        <taxon>Tracheophyta</taxon>
        <taxon>Spermatophyta</taxon>
        <taxon>Magnoliopsida</taxon>
        <taxon>eudicotyledons</taxon>
        <taxon>Gunneridae</taxon>
        <taxon>Pentapetalae</taxon>
        <taxon>rosids</taxon>
        <taxon>fabids</taxon>
        <taxon>Rosales</taxon>
        <taxon>Rhamnaceae</taxon>
        <taxon>Paliureae</taxon>
        <taxon>Ziziphus</taxon>
    </lineage>
</organism>
<comment type="caution">
    <text evidence="5">The sequence shown here is derived from an EMBL/GenBank/DDBJ whole genome shotgun (WGS) entry which is preliminary data.</text>
</comment>
<dbReference type="GO" id="GO:0005576">
    <property type="term" value="C:extracellular region"/>
    <property type="evidence" value="ECO:0007669"/>
    <property type="project" value="UniProtKB-SubCell"/>
</dbReference>
<dbReference type="InterPro" id="IPR045051">
    <property type="entry name" value="SBT"/>
</dbReference>
<comment type="similarity">
    <text evidence="2 4">Belongs to the peptidase S8 family.</text>
</comment>
<dbReference type="InterPro" id="IPR036852">
    <property type="entry name" value="Peptidase_S8/S53_dom_sf"/>
</dbReference>
<dbReference type="Proteomes" id="UP000813462">
    <property type="component" value="Unassembled WGS sequence"/>
</dbReference>
<dbReference type="EMBL" id="JAEACU010000003">
    <property type="protein sequence ID" value="KAH7537182.1"/>
    <property type="molecule type" value="Genomic_DNA"/>
</dbReference>